<proteinExistence type="predicted"/>
<organism evidence="2 3">
    <name type="scientific">Alternaria panax</name>
    <dbReference type="NCBI Taxonomy" id="48097"/>
    <lineage>
        <taxon>Eukaryota</taxon>
        <taxon>Fungi</taxon>
        <taxon>Dikarya</taxon>
        <taxon>Ascomycota</taxon>
        <taxon>Pezizomycotina</taxon>
        <taxon>Dothideomycetes</taxon>
        <taxon>Pleosporomycetidae</taxon>
        <taxon>Pleosporales</taxon>
        <taxon>Pleosporineae</taxon>
        <taxon>Pleosporaceae</taxon>
        <taxon>Alternaria</taxon>
        <taxon>Alternaria sect. Panax</taxon>
    </lineage>
</organism>
<gene>
    <name evidence="2" type="ORF">G6011_08172</name>
</gene>
<comment type="caution">
    <text evidence="2">The sequence shown here is derived from an EMBL/GenBank/DDBJ whole genome shotgun (WGS) entry which is preliminary data.</text>
</comment>
<name>A0AAD4FM49_9PLEO</name>
<dbReference type="Gene3D" id="3.40.50.1820">
    <property type="entry name" value="alpha/beta hydrolase"/>
    <property type="match status" value="1"/>
</dbReference>
<protein>
    <recommendedName>
        <fullName evidence="1">Dienelactone hydrolase domain-containing protein</fullName>
    </recommendedName>
</protein>
<sequence>MTSHPMRRCCITGIKHNGTPKGAMKQIDNIRTYMACPDSTTTNNNNNNNNNNTPEQAIILMTDVLGISFPNTLLIADQFAQNGYLTLIPDVFNGAEVFFPIAPEFDLQDG</sequence>
<dbReference type="Proteomes" id="UP001199106">
    <property type="component" value="Unassembled WGS sequence"/>
</dbReference>
<keyword evidence="3" id="KW-1185">Reference proteome</keyword>
<dbReference type="PANTHER" id="PTHR17630">
    <property type="entry name" value="DIENELACTONE HYDROLASE"/>
    <property type="match status" value="1"/>
</dbReference>
<reference evidence="2" key="1">
    <citation type="submission" date="2021-07" db="EMBL/GenBank/DDBJ databases">
        <title>Genome Resource of American Ginseng Black Spot Pathogen Alternaria panax.</title>
        <authorList>
            <person name="Qiu C."/>
            <person name="Wang W."/>
            <person name="Liu Z."/>
        </authorList>
    </citation>
    <scope>NUCLEOTIDE SEQUENCE</scope>
    <source>
        <strain evidence="2">BNCC115425</strain>
    </source>
</reference>
<evidence type="ECO:0000313" key="2">
    <source>
        <dbReference type="EMBL" id="KAG9190084.1"/>
    </source>
</evidence>
<feature type="domain" description="Dienelactone hydrolase" evidence="1">
    <location>
        <begin position="52"/>
        <end position="95"/>
    </location>
</feature>
<dbReference type="InterPro" id="IPR029058">
    <property type="entry name" value="AB_hydrolase_fold"/>
</dbReference>
<dbReference type="GO" id="GO:0016787">
    <property type="term" value="F:hydrolase activity"/>
    <property type="evidence" value="ECO:0007669"/>
    <property type="project" value="InterPro"/>
</dbReference>
<dbReference type="Pfam" id="PF01738">
    <property type="entry name" value="DLH"/>
    <property type="match status" value="1"/>
</dbReference>
<accession>A0AAD4FM49</accession>
<evidence type="ECO:0000313" key="3">
    <source>
        <dbReference type="Proteomes" id="UP001199106"/>
    </source>
</evidence>
<dbReference type="AlphaFoldDB" id="A0AAD4FM49"/>
<dbReference type="EMBL" id="JAANER010000004">
    <property type="protein sequence ID" value="KAG9190084.1"/>
    <property type="molecule type" value="Genomic_DNA"/>
</dbReference>
<dbReference type="InterPro" id="IPR002925">
    <property type="entry name" value="Dienelactn_hydro"/>
</dbReference>
<dbReference type="PANTHER" id="PTHR17630:SF44">
    <property type="entry name" value="PROTEIN AIM2"/>
    <property type="match status" value="1"/>
</dbReference>
<evidence type="ECO:0000259" key="1">
    <source>
        <dbReference type="Pfam" id="PF01738"/>
    </source>
</evidence>